<dbReference type="RefSeq" id="WP_149605990.1">
    <property type="nucleotide sequence ID" value="NZ_SEUJ01000069.1"/>
</dbReference>
<feature type="domain" description="DUF6795" evidence="1">
    <location>
        <begin position="45"/>
        <end position="148"/>
    </location>
</feature>
<accession>A0ABQ6RI19</accession>
<dbReference type="Pfam" id="PF20598">
    <property type="entry name" value="DUF6795"/>
    <property type="match status" value="1"/>
</dbReference>
<name>A0ABQ6RI19_9GAMM</name>
<keyword evidence="3" id="KW-1185">Reference proteome</keyword>
<dbReference type="SUPFAM" id="SSF117074">
    <property type="entry name" value="Hypothetical protein PA1324"/>
    <property type="match status" value="1"/>
</dbReference>
<reference evidence="2 3" key="1">
    <citation type="submission" date="2019-01" db="EMBL/GenBank/DDBJ databases">
        <title>Genome sequences of marine Pseudoalteromonas species.</title>
        <authorList>
            <person name="Boraston A.B."/>
            <person name="Hehemann J.-H."/>
            <person name="Vickers C.J."/>
            <person name="Salama-Alber O."/>
            <person name="Abe K."/>
            <person name="Hettle A.J."/>
        </authorList>
    </citation>
    <scope>NUCLEOTIDE SEQUENCE [LARGE SCALE GENOMIC DNA]</scope>
    <source>
        <strain evidence="2 3">PS47</strain>
    </source>
</reference>
<comment type="caution">
    <text evidence="2">The sequence shown here is derived from an EMBL/GenBank/DDBJ whole genome shotgun (WGS) entry which is preliminary data.</text>
</comment>
<evidence type="ECO:0000259" key="1">
    <source>
        <dbReference type="Pfam" id="PF20598"/>
    </source>
</evidence>
<dbReference type="InterPro" id="IPR046474">
    <property type="entry name" value="DUF6795"/>
</dbReference>
<dbReference type="EMBL" id="SEUJ01000069">
    <property type="protein sequence ID" value="KAA1156166.1"/>
    <property type="molecule type" value="Genomic_DNA"/>
</dbReference>
<organism evidence="2 3">
    <name type="scientific">Pseudoalteromonas fuliginea</name>
    <dbReference type="NCBI Taxonomy" id="1872678"/>
    <lineage>
        <taxon>Bacteria</taxon>
        <taxon>Pseudomonadati</taxon>
        <taxon>Pseudomonadota</taxon>
        <taxon>Gammaproteobacteria</taxon>
        <taxon>Alteromonadales</taxon>
        <taxon>Pseudoalteromonadaceae</taxon>
        <taxon>Pseudoalteromonas</taxon>
    </lineage>
</organism>
<protein>
    <recommendedName>
        <fullName evidence="1">DUF6795 domain-containing protein</fullName>
    </recommendedName>
</protein>
<gene>
    <name evidence="2" type="ORF">EU509_10260</name>
</gene>
<proteinExistence type="predicted"/>
<dbReference type="Proteomes" id="UP000322915">
    <property type="component" value="Unassembled WGS sequence"/>
</dbReference>
<evidence type="ECO:0000313" key="3">
    <source>
        <dbReference type="Proteomes" id="UP000322915"/>
    </source>
</evidence>
<evidence type="ECO:0000313" key="2">
    <source>
        <dbReference type="EMBL" id="KAA1156166.1"/>
    </source>
</evidence>
<sequence length="172" mass="19490">MLLSRLKISLLVVVSITVIFFTTTQAFADMFGFSKKQDFTLSVPISGQLLNDGKPLANITIFKSFTFGDEYLDETTSDDNGNFSFPERVIKTSKPANMFDNGSLIQHIYIKKDNSKDIVLWFARIGLHKQSKTLNEYLSNLVCDIAKEPQTYDIPVVEDKEHVFTVYTACKI</sequence>